<organism evidence="1 2">
    <name type="scientific">Dickeya zeae</name>
    <dbReference type="NCBI Taxonomy" id="204042"/>
    <lineage>
        <taxon>Bacteria</taxon>
        <taxon>Pseudomonadati</taxon>
        <taxon>Pseudomonadota</taxon>
        <taxon>Gammaproteobacteria</taxon>
        <taxon>Enterobacterales</taxon>
        <taxon>Pectobacteriaceae</taxon>
        <taxon>Dickeya</taxon>
    </lineage>
</organism>
<dbReference type="InterPro" id="IPR010270">
    <property type="entry name" value="Phage_P2_GpM"/>
</dbReference>
<protein>
    <submittedName>
        <fullName evidence="1">Terminase</fullName>
    </submittedName>
</protein>
<proteinExistence type="predicted"/>
<accession>A0AAE7D015</accession>
<dbReference type="Proteomes" id="UP000500801">
    <property type="component" value="Chromosome"/>
</dbReference>
<name>A0AAE7D015_9GAMM</name>
<evidence type="ECO:0000313" key="2">
    <source>
        <dbReference type="Proteomes" id="UP000500801"/>
    </source>
</evidence>
<reference evidence="1 2" key="1">
    <citation type="submission" date="2018-11" db="EMBL/GenBank/DDBJ databases">
        <title>Complete genome sequence of Dickeya zeae strain CE1 infecting Canna edulis Ker-Gawl. in China.</title>
        <authorList>
            <person name="Zhang J."/>
            <person name="Lin B."/>
            <person name="Shen H."/>
            <person name="Jiang S."/>
            <person name="Pu X."/>
            <person name="Sun D."/>
        </authorList>
    </citation>
    <scope>NUCLEOTIDE SEQUENCE [LARGE SCALE GENOMIC DNA]</scope>
    <source>
        <strain evidence="1 2">CE1</strain>
    </source>
</reference>
<dbReference type="Pfam" id="PF05944">
    <property type="entry name" value="Phage_term_smal"/>
    <property type="match status" value="1"/>
</dbReference>
<sequence>MALSPAQRHNARMVAEQQLSRCQAVSGDHSLHVQRRALENDVARLRSQPTLRDRVEMKRQELLPRWLPTVERYLDSGEVYQNPVFAHCVVWLFDVEEFDQGLAWADIAIAQGQCTPDNIRRTFAAFVADTVLAWAQQTADMGQSVEPYFSRTFKNVAENWRLHEEITAKWFKFAGLLLLRDEQGQPRATAAADIDTLTAADALLHQAEQFYRQVGVGTMRRNIAARIRALQKE</sequence>
<evidence type="ECO:0000313" key="1">
    <source>
        <dbReference type="EMBL" id="QIZ52357.1"/>
    </source>
</evidence>
<dbReference type="AlphaFoldDB" id="A0AAE7D015"/>
<dbReference type="EMBL" id="CP033622">
    <property type="protein sequence ID" value="QIZ52357.1"/>
    <property type="molecule type" value="Genomic_DNA"/>
</dbReference>
<dbReference type="GO" id="GO:0004519">
    <property type="term" value="F:endonuclease activity"/>
    <property type="evidence" value="ECO:0007669"/>
    <property type="project" value="InterPro"/>
</dbReference>
<dbReference type="GO" id="GO:0003677">
    <property type="term" value="F:DNA binding"/>
    <property type="evidence" value="ECO:0007669"/>
    <property type="project" value="InterPro"/>
</dbReference>
<gene>
    <name evidence="1" type="ORF">DWG24_17190</name>
</gene>
<dbReference type="RefSeq" id="WP_168363398.1">
    <property type="nucleotide sequence ID" value="NZ_CP033622.1"/>
</dbReference>